<reference evidence="1 2" key="1">
    <citation type="submission" date="2024-01" db="EMBL/GenBank/DDBJ databases">
        <title>The genomes of 5 underutilized Papilionoideae crops provide insights into root nodulation and disease resistanc.</title>
        <authorList>
            <person name="Jiang F."/>
        </authorList>
    </citation>
    <scope>NUCLEOTIDE SEQUENCE [LARGE SCALE GENOMIC DNA]</scope>
    <source>
        <strain evidence="1">LVBAO_FW01</strain>
        <tissue evidence="1">Leaves</tissue>
    </source>
</reference>
<evidence type="ECO:0000313" key="2">
    <source>
        <dbReference type="Proteomes" id="UP001367508"/>
    </source>
</evidence>
<organism evidence="1 2">
    <name type="scientific">Canavalia gladiata</name>
    <name type="common">Sword bean</name>
    <name type="synonym">Dolichos gladiatus</name>
    <dbReference type="NCBI Taxonomy" id="3824"/>
    <lineage>
        <taxon>Eukaryota</taxon>
        <taxon>Viridiplantae</taxon>
        <taxon>Streptophyta</taxon>
        <taxon>Embryophyta</taxon>
        <taxon>Tracheophyta</taxon>
        <taxon>Spermatophyta</taxon>
        <taxon>Magnoliopsida</taxon>
        <taxon>eudicotyledons</taxon>
        <taxon>Gunneridae</taxon>
        <taxon>Pentapetalae</taxon>
        <taxon>rosids</taxon>
        <taxon>fabids</taxon>
        <taxon>Fabales</taxon>
        <taxon>Fabaceae</taxon>
        <taxon>Papilionoideae</taxon>
        <taxon>50 kb inversion clade</taxon>
        <taxon>NPAAA clade</taxon>
        <taxon>indigoferoid/millettioid clade</taxon>
        <taxon>Phaseoleae</taxon>
        <taxon>Canavalia</taxon>
    </lineage>
</organism>
<dbReference type="Proteomes" id="UP001367508">
    <property type="component" value="Unassembled WGS sequence"/>
</dbReference>
<comment type="caution">
    <text evidence="1">The sequence shown here is derived from an EMBL/GenBank/DDBJ whole genome shotgun (WGS) entry which is preliminary data.</text>
</comment>
<dbReference type="AlphaFoldDB" id="A0AAN9Q7N6"/>
<evidence type="ECO:0000313" key="1">
    <source>
        <dbReference type="EMBL" id="KAK7325221.1"/>
    </source>
</evidence>
<protein>
    <submittedName>
        <fullName evidence="1">Uncharacterized protein</fullName>
    </submittedName>
</protein>
<accession>A0AAN9Q7N6</accession>
<dbReference type="EMBL" id="JAYMYQ010000006">
    <property type="protein sequence ID" value="KAK7325221.1"/>
    <property type="molecule type" value="Genomic_DNA"/>
</dbReference>
<keyword evidence="2" id="KW-1185">Reference proteome</keyword>
<sequence>MARTFFNASHLSVSDESKRVCEELKAYCKYGYSSAKSALFEKEKHAVVGFYCEVRIEREIGVKLRTYMSAQHKGFSISLFLFIEFLALELELEWGCKIHSQE</sequence>
<proteinExistence type="predicted"/>
<name>A0AAN9Q7N6_CANGL</name>
<gene>
    <name evidence="1" type="ORF">VNO77_29380</name>
</gene>